<reference evidence="5" key="1">
    <citation type="submission" date="2023-08" db="EMBL/GenBank/DDBJ databases">
        <authorList>
            <person name="Alioto T."/>
            <person name="Alioto T."/>
            <person name="Gomez Garrido J."/>
        </authorList>
    </citation>
    <scope>NUCLEOTIDE SEQUENCE</scope>
</reference>
<protein>
    <submittedName>
        <fullName evidence="5">Apoptosis regulator BAX isoform X1</fullName>
    </submittedName>
</protein>
<keyword evidence="3" id="KW-0812">Transmembrane</keyword>
<comment type="similarity">
    <text evidence="1">Belongs to the Bcl-2 family.</text>
</comment>
<dbReference type="InterPro" id="IPR026298">
    <property type="entry name" value="Bcl-2_fam"/>
</dbReference>
<dbReference type="GO" id="GO:0005741">
    <property type="term" value="C:mitochondrial outer membrane"/>
    <property type="evidence" value="ECO:0007669"/>
    <property type="project" value="TreeGrafter"/>
</dbReference>
<dbReference type="InterPro" id="IPR046371">
    <property type="entry name" value="Bcl-2_BH1-3"/>
</dbReference>
<dbReference type="GO" id="GO:0042981">
    <property type="term" value="P:regulation of apoptotic process"/>
    <property type="evidence" value="ECO:0007669"/>
    <property type="project" value="InterPro"/>
</dbReference>
<keyword evidence="6" id="KW-1185">Reference proteome</keyword>
<dbReference type="PANTHER" id="PTHR11256">
    <property type="entry name" value="BCL-2 RELATED"/>
    <property type="match status" value="1"/>
</dbReference>
<gene>
    <name evidence="5" type="ORF">OCTVUL_1B013009</name>
</gene>
<evidence type="ECO:0000256" key="1">
    <source>
        <dbReference type="ARBA" id="ARBA00009458"/>
    </source>
</evidence>
<dbReference type="AlphaFoldDB" id="A0AA36AL67"/>
<dbReference type="PROSITE" id="PS50062">
    <property type="entry name" value="BCL2_FAMILY"/>
    <property type="match status" value="1"/>
</dbReference>
<dbReference type="GO" id="GO:0097192">
    <property type="term" value="P:extrinsic apoptotic signaling pathway in absence of ligand"/>
    <property type="evidence" value="ECO:0007669"/>
    <property type="project" value="TreeGrafter"/>
</dbReference>
<feature type="transmembrane region" description="Helical" evidence="3">
    <location>
        <begin position="175"/>
        <end position="192"/>
    </location>
</feature>
<accession>A0AA36AL67</accession>
<evidence type="ECO:0000256" key="3">
    <source>
        <dbReference type="SAM" id="Phobius"/>
    </source>
</evidence>
<feature type="domain" description="Bcl-2 Bcl-2 homology region 1-3" evidence="4">
    <location>
        <begin position="109"/>
        <end position="201"/>
    </location>
</feature>
<proteinExistence type="inferred from homology"/>
<keyword evidence="3" id="KW-1133">Transmembrane helix</keyword>
<dbReference type="GO" id="GO:0008630">
    <property type="term" value="P:intrinsic apoptotic signaling pathway in response to DNA damage"/>
    <property type="evidence" value="ECO:0007669"/>
    <property type="project" value="TreeGrafter"/>
</dbReference>
<evidence type="ECO:0000313" key="5">
    <source>
        <dbReference type="EMBL" id="CAI9718230.1"/>
    </source>
</evidence>
<evidence type="ECO:0000313" key="6">
    <source>
        <dbReference type="Proteomes" id="UP001162480"/>
    </source>
</evidence>
<dbReference type="GO" id="GO:0051400">
    <property type="term" value="F:BH domain binding"/>
    <property type="evidence" value="ECO:0007669"/>
    <property type="project" value="TreeGrafter"/>
</dbReference>
<evidence type="ECO:0000256" key="2">
    <source>
        <dbReference type="ARBA" id="ARBA00022703"/>
    </source>
</evidence>
<dbReference type="InterPro" id="IPR002475">
    <property type="entry name" value="Bcl2-like"/>
</dbReference>
<organism evidence="5 6">
    <name type="scientific">Octopus vulgaris</name>
    <name type="common">Common octopus</name>
    <dbReference type="NCBI Taxonomy" id="6645"/>
    <lineage>
        <taxon>Eukaryota</taxon>
        <taxon>Metazoa</taxon>
        <taxon>Spiralia</taxon>
        <taxon>Lophotrochozoa</taxon>
        <taxon>Mollusca</taxon>
        <taxon>Cephalopoda</taxon>
        <taxon>Coleoidea</taxon>
        <taxon>Octopodiformes</taxon>
        <taxon>Octopoda</taxon>
        <taxon>Incirrata</taxon>
        <taxon>Octopodidae</taxon>
        <taxon>Octopus</taxon>
    </lineage>
</organism>
<name>A0AA36AL67_OCTVU</name>
<dbReference type="InterPro" id="IPR036834">
    <property type="entry name" value="Bcl-2-like_sf"/>
</dbReference>
<dbReference type="Gene3D" id="1.10.437.10">
    <property type="entry name" value="Blc2-like"/>
    <property type="match status" value="1"/>
</dbReference>
<feature type="transmembrane region" description="Helical" evidence="3">
    <location>
        <begin position="212"/>
        <end position="229"/>
    </location>
</feature>
<sequence length="232" mass="26541">MATPVAVQRNLHPIMNWDSDDILEASKKFKQKTQLAFKSFLKGTTDDEKVSYILLWSVNEKDYTSNAETTAIEYLEKARLENEEIRSEAKDIISKDEVDANCVLVGNQLAEIGDKVYEEHRERFELMANLLNINSDSLVVQFINIVDLIKCSNLGRILVVFCFAYYLLKRFTKQIFQIILKCITNFVGISLARWIHNQGGWTALVQKPTKKWIMVAGVATAVIAGFLVWRKS</sequence>
<dbReference type="Pfam" id="PF00452">
    <property type="entry name" value="Bcl-2"/>
    <property type="match status" value="1"/>
</dbReference>
<evidence type="ECO:0000259" key="4">
    <source>
        <dbReference type="SMART" id="SM00337"/>
    </source>
</evidence>
<keyword evidence="2" id="KW-0053">Apoptosis</keyword>
<dbReference type="EMBL" id="OX597815">
    <property type="protein sequence ID" value="CAI9718230.1"/>
    <property type="molecule type" value="Genomic_DNA"/>
</dbReference>
<dbReference type="SMART" id="SM00337">
    <property type="entry name" value="BCL"/>
    <property type="match status" value="1"/>
</dbReference>
<dbReference type="Proteomes" id="UP001162480">
    <property type="component" value="Chromosome 2"/>
</dbReference>
<keyword evidence="3" id="KW-0472">Membrane</keyword>
<dbReference type="GO" id="GO:0001836">
    <property type="term" value="P:release of cytochrome c from mitochondria"/>
    <property type="evidence" value="ECO:0007669"/>
    <property type="project" value="TreeGrafter"/>
</dbReference>
<dbReference type="SUPFAM" id="SSF56854">
    <property type="entry name" value="Bcl-2 inhibitors of programmed cell death"/>
    <property type="match status" value="1"/>
</dbReference>